<sequence>MNDKNAGVKNLIDAHSWLGVIISVALFIVFWAGSVVLFHHEIQAWAQVPHFAIDKDAPDIPIENIVAQKLEKYELNNEEHLTVVLADDHHPYHQIYIDLKPEEGYEGPEKYAQLLVNPKTGETLAQPGDFYLADFLLHLHYDLRLPGGMYLVGVVTLIFLVLMFTGVYIHARKLIGNFFLYRNESKRNKKLDMHNVIGVMSLPFGLMYAITGVIFNISLVFQIAFAVFQYEGDQNAMLEDAGYTIVTEKPSGKPLDMQPAYDYARSLGERTGAPVMMMRFYNYGDENAVMQTYAADESRFAQVVEHYYQVRDGSLIGQLDSENKNAVRSGLDTVVALHFGNFAGVDLRILYLLLGLAVAGMIVVGNLLWLDKRALQKNVSPRSISLVANLTLGGCGGVVLATAGGFLLERILPLGLAARGDWLAYSFGAMLALTVVGAFLVPNKRRFLCLTLWATAALCVATVIADWAMFGGKMGGLWQNGFYQVIGMQTALLISAATCVWIARVLSARSGKAEVAATEELSLTSS</sequence>
<evidence type="ECO:0000256" key="1">
    <source>
        <dbReference type="SAM" id="Phobius"/>
    </source>
</evidence>
<dbReference type="EMBL" id="JACASI010000030">
    <property type="protein sequence ID" value="MCQ3829987.1"/>
    <property type="molecule type" value="Genomic_DNA"/>
</dbReference>
<organism evidence="2 3">
    <name type="scientific">Microbulbifer elongatus</name>
    <dbReference type="NCBI Taxonomy" id="86173"/>
    <lineage>
        <taxon>Bacteria</taxon>
        <taxon>Pseudomonadati</taxon>
        <taxon>Pseudomonadota</taxon>
        <taxon>Gammaproteobacteria</taxon>
        <taxon>Cellvibrionales</taxon>
        <taxon>Microbulbiferaceae</taxon>
        <taxon>Microbulbifer</taxon>
    </lineage>
</organism>
<name>A0ABT1P1I2_9GAMM</name>
<keyword evidence="3" id="KW-1185">Reference proteome</keyword>
<keyword evidence="1" id="KW-0812">Transmembrane</keyword>
<gene>
    <name evidence="2" type="ORF">HXX02_11065</name>
</gene>
<feature type="transmembrane region" description="Helical" evidence="1">
    <location>
        <begin position="482"/>
        <end position="503"/>
    </location>
</feature>
<proteinExistence type="predicted"/>
<feature type="transmembrane region" description="Helical" evidence="1">
    <location>
        <begin position="12"/>
        <end position="32"/>
    </location>
</feature>
<feature type="transmembrane region" description="Helical" evidence="1">
    <location>
        <begin position="149"/>
        <end position="169"/>
    </location>
</feature>
<protein>
    <submittedName>
        <fullName evidence="2">PepSY domain-containing protein</fullName>
    </submittedName>
</protein>
<feature type="transmembrane region" description="Helical" evidence="1">
    <location>
        <begin position="448"/>
        <end position="470"/>
    </location>
</feature>
<keyword evidence="1" id="KW-1133">Transmembrane helix</keyword>
<keyword evidence="1" id="KW-0472">Membrane</keyword>
<accession>A0ABT1P1I2</accession>
<reference evidence="2" key="1">
    <citation type="thesis" date="2020" institute="Technische Universitat Dresden" country="Dresden, Germany">
        <title>The Agarolytic System of Microbulbifer elongatus PORT2, Isolated from Batu Karas, Pangandaran West Java Indonesia.</title>
        <authorList>
            <person name="Anggraeni S.R."/>
        </authorList>
    </citation>
    <scope>NUCLEOTIDE SEQUENCE</scope>
    <source>
        <strain evidence="2">PORT2</strain>
    </source>
</reference>
<dbReference type="InterPro" id="IPR005625">
    <property type="entry name" value="PepSY-ass_TM"/>
</dbReference>
<dbReference type="PANTHER" id="PTHR34219">
    <property type="entry name" value="IRON-REGULATED INNER MEMBRANE PROTEIN-RELATED"/>
    <property type="match status" value="1"/>
</dbReference>
<dbReference type="RefSeq" id="WP_255874989.1">
    <property type="nucleotide sequence ID" value="NZ_JACASI010000030.1"/>
</dbReference>
<feature type="transmembrane region" description="Helical" evidence="1">
    <location>
        <begin position="196"/>
        <end position="228"/>
    </location>
</feature>
<feature type="transmembrane region" description="Helical" evidence="1">
    <location>
        <begin position="382"/>
        <end position="402"/>
    </location>
</feature>
<feature type="transmembrane region" description="Helical" evidence="1">
    <location>
        <begin position="422"/>
        <end position="441"/>
    </location>
</feature>
<evidence type="ECO:0000313" key="2">
    <source>
        <dbReference type="EMBL" id="MCQ3829987.1"/>
    </source>
</evidence>
<dbReference type="PANTHER" id="PTHR34219:SF9">
    <property type="entry name" value="IRON-REGULATED INNER MEMBRANE PROTEIN"/>
    <property type="match status" value="1"/>
</dbReference>
<evidence type="ECO:0000313" key="3">
    <source>
        <dbReference type="Proteomes" id="UP001205566"/>
    </source>
</evidence>
<dbReference type="Pfam" id="PF03929">
    <property type="entry name" value="PepSY_TM"/>
    <property type="match status" value="1"/>
</dbReference>
<feature type="transmembrane region" description="Helical" evidence="1">
    <location>
        <begin position="349"/>
        <end position="370"/>
    </location>
</feature>
<dbReference type="Proteomes" id="UP001205566">
    <property type="component" value="Unassembled WGS sequence"/>
</dbReference>
<comment type="caution">
    <text evidence="2">The sequence shown here is derived from an EMBL/GenBank/DDBJ whole genome shotgun (WGS) entry which is preliminary data.</text>
</comment>